<evidence type="ECO:0000313" key="1">
    <source>
        <dbReference type="EMBL" id="HIZ37393.1"/>
    </source>
</evidence>
<comment type="caution">
    <text evidence="1">The sequence shown here is derived from an EMBL/GenBank/DDBJ whole genome shotgun (WGS) entry which is preliminary data.</text>
</comment>
<organism evidence="1 2">
    <name type="scientific">Candidatus Ruania gallistercoris</name>
    <dbReference type="NCBI Taxonomy" id="2838746"/>
    <lineage>
        <taxon>Bacteria</taxon>
        <taxon>Bacillati</taxon>
        <taxon>Actinomycetota</taxon>
        <taxon>Actinomycetes</taxon>
        <taxon>Micrococcales</taxon>
        <taxon>Ruaniaceae</taxon>
        <taxon>Ruania</taxon>
    </lineage>
</organism>
<reference evidence="1" key="1">
    <citation type="journal article" date="2021" name="PeerJ">
        <title>Extensive microbial diversity within the chicken gut microbiome revealed by metagenomics and culture.</title>
        <authorList>
            <person name="Gilroy R."/>
            <person name="Ravi A."/>
            <person name="Getino M."/>
            <person name="Pursley I."/>
            <person name="Horton D.L."/>
            <person name="Alikhan N.F."/>
            <person name="Baker D."/>
            <person name="Gharbi K."/>
            <person name="Hall N."/>
            <person name="Watson M."/>
            <person name="Adriaenssens E.M."/>
            <person name="Foster-Nyarko E."/>
            <person name="Jarju S."/>
            <person name="Secka A."/>
            <person name="Antonio M."/>
            <person name="Oren A."/>
            <person name="Chaudhuri R.R."/>
            <person name="La Ragione R."/>
            <person name="Hildebrand F."/>
            <person name="Pallen M.J."/>
        </authorList>
    </citation>
    <scope>NUCLEOTIDE SEQUENCE</scope>
    <source>
        <strain evidence="1">ChiGjej4B4-7305</strain>
    </source>
</reference>
<dbReference type="Proteomes" id="UP000824037">
    <property type="component" value="Unassembled WGS sequence"/>
</dbReference>
<sequence>MPDDIADTLTKHCLREAYDDRPAYQRNDYLAWIGRAKRRETRDKRIRQMLSELEEGGIYMGMQHRPSRR</sequence>
<protein>
    <submittedName>
        <fullName evidence="1">YdeI/OmpD-associated family protein</fullName>
    </submittedName>
</protein>
<dbReference type="Pfam" id="PF13376">
    <property type="entry name" value="OmdA"/>
    <property type="match status" value="1"/>
</dbReference>
<reference evidence="1" key="2">
    <citation type="submission" date="2021-04" db="EMBL/GenBank/DDBJ databases">
        <authorList>
            <person name="Gilroy R."/>
        </authorList>
    </citation>
    <scope>NUCLEOTIDE SEQUENCE</scope>
    <source>
        <strain evidence="1">ChiGjej4B4-7305</strain>
    </source>
</reference>
<proteinExistence type="predicted"/>
<dbReference type="AlphaFoldDB" id="A0A9D2EGM1"/>
<name>A0A9D2EGM1_9MICO</name>
<dbReference type="EMBL" id="DXBY01000283">
    <property type="protein sequence ID" value="HIZ37393.1"/>
    <property type="molecule type" value="Genomic_DNA"/>
</dbReference>
<gene>
    <name evidence="1" type="ORF">H9815_16575</name>
</gene>
<accession>A0A9D2EGM1</accession>
<evidence type="ECO:0000313" key="2">
    <source>
        <dbReference type="Proteomes" id="UP000824037"/>
    </source>
</evidence>